<keyword evidence="3" id="KW-1185">Reference proteome</keyword>
<evidence type="ECO:0000313" key="3">
    <source>
        <dbReference type="Proteomes" id="UP001153620"/>
    </source>
</evidence>
<proteinExistence type="predicted"/>
<evidence type="ECO:0000256" key="1">
    <source>
        <dbReference type="SAM" id="SignalP"/>
    </source>
</evidence>
<sequence length="174" mass="20445">MKLHHVSLFMLLVVIETFGIELKILYLEKCYGNEKFIVIRTCEILNKTMFDIRAYIVTHVDSIIFKPRGFIQDKNKKFREVFKNTAINWCKLVNGNYKLSQNPIITIAVMLLKNKFPELYKPCPWEPYSIEHKNLSLGYKFLTIIPNGIYKAIFIAESFEGEVYAEVIFAFEVF</sequence>
<keyword evidence="1" id="KW-0732">Signal</keyword>
<organism evidence="2 3">
    <name type="scientific">Chironomus riparius</name>
    <dbReference type="NCBI Taxonomy" id="315576"/>
    <lineage>
        <taxon>Eukaryota</taxon>
        <taxon>Metazoa</taxon>
        <taxon>Ecdysozoa</taxon>
        <taxon>Arthropoda</taxon>
        <taxon>Hexapoda</taxon>
        <taxon>Insecta</taxon>
        <taxon>Pterygota</taxon>
        <taxon>Neoptera</taxon>
        <taxon>Endopterygota</taxon>
        <taxon>Diptera</taxon>
        <taxon>Nematocera</taxon>
        <taxon>Chironomoidea</taxon>
        <taxon>Chironomidae</taxon>
        <taxon>Chironominae</taxon>
        <taxon>Chironomus</taxon>
    </lineage>
</organism>
<accession>A0A9N9S9V0</accession>
<dbReference type="AlphaFoldDB" id="A0A9N9S9V0"/>
<evidence type="ECO:0000313" key="2">
    <source>
        <dbReference type="EMBL" id="CAG9812073.1"/>
    </source>
</evidence>
<feature type="signal peptide" evidence="1">
    <location>
        <begin position="1"/>
        <end position="19"/>
    </location>
</feature>
<dbReference type="EMBL" id="OU895880">
    <property type="protein sequence ID" value="CAG9812073.1"/>
    <property type="molecule type" value="Genomic_DNA"/>
</dbReference>
<dbReference type="Proteomes" id="UP001153620">
    <property type="component" value="Chromosome 4"/>
</dbReference>
<feature type="chain" id="PRO_5040205553" evidence="1">
    <location>
        <begin position="20"/>
        <end position="174"/>
    </location>
</feature>
<reference evidence="2" key="1">
    <citation type="submission" date="2022-01" db="EMBL/GenBank/DDBJ databases">
        <authorList>
            <person name="King R."/>
        </authorList>
    </citation>
    <scope>NUCLEOTIDE SEQUENCE</scope>
</reference>
<name>A0A9N9S9V0_9DIPT</name>
<reference evidence="2" key="2">
    <citation type="submission" date="2022-10" db="EMBL/GenBank/DDBJ databases">
        <authorList>
            <consortium name="ENA_rothamsted_submissions"/>
            <consortium name="culmorum"/>
            <person name="King R."/>
        </authorList>
    </citation>
    <scope>NUCLEOTIDE SEQUENCE</scope>
</reference>
<protein>
    <submittedName>
        <fullName evidence="2">Uncharacterized protein</fullName>
    </submittedName>
</protein>
<gene>
    <name evidence="2" type="ORF">CHIRRI_LOCUS14878</name>
</gene>